<accession>A0ABR4Q691</accession>
<organism evidence="1 2">
    <name type="scientific">Taenia crassiceps</name>
    <dbReference type="NCBI Taxonomy" id="6207"/>
    <lineage>
        <taxon>Eukaryota</taxon>
        <taxon>Metazoa</taxon>
        <taxon>Spiralia</taxon>
        <taxon>Lophotrochozoa</taxon>
        <taxon>Platyhelminthes</taxon>
        <taxon>Cestoda</taxon>
        <taxon>Eucestoda</taxon>
        <taxon>Cyclophyllidea</taxon>
        <taxon>Taeniidae</taxon>
        <taxon>Taenia</taxon>
    </lineage>
</organism>
<reference evidence="1 2" key="1">
    <citation type="journal article" date="2022" name="Front. Cell. Infect. Microbiol.">
        <title>The Genomes of Two Strains of Taenia crassiceps the Animal Model for the Study of Human Cysticercosis.</title>
        <authorList>
            <person name="Bobes R.J."/>
            <person name="Estrada K."/>
            <person name="Rios-Valencia D.G."/>
            <person name="Calderon-Gallegos A."/>
            <person name="de la Torre P."/>
            <person name="Carrero J.C."/>
            <person name="Sanchez-Flores A."/>
            <person name="Laclette J.P."/>
        </authorList>
    </citation>
    <scope>NUCLEOTIDE SEQUENCE [LARGE SCALE GENOMIC DNA]</scope>
    <source>
        <strain evidence="1">WFUcys</strain>
    </source>
</reference>
<dbReference type="Proteomes" id="UP001651158">
    <property type="component" value="Unassembled WGS sequence"/>
</dbReference>
<name>A0ABR4Q691_9CEST</name>
<protein>
    <submittedName>
        <fullName evidence="1">Uncharacterized protein</fullName>
    </submittedName>
</protein>
<gene>
    <name evidence="1" type="ORF">TcWFU_004641</name>
</gene>
<comment type="caution">
    <text evidence="1">The sequence shown here is derived from an EMBL/GenBank/DDBJ whole genome shotgun (WGS) entry which is preliminary data.</text>
</comment>
<sequence length="118" mass="13581">MRGNWQGATSAFLHSPLLCPYAYTRQPIPYHSERSAEKRRSRDWRFTPLPIPLPLLFFPFSRVSALPPPMEFFSRVRMVGEQGSERCVLASKKSHSGRQRKGEIGGYFFPAARIRVRA</sequence>
<evidence type="ECO:0000313" key="2">
    <source>
        <dbReference type="Proteomes" id="UP001651158"/>
    </source>
</evidence>
<evidence type="ECO:0000313" key="1">
    <source>
        <dbReference type="EMBL" id="KAL5105179.1"/>
    </source>
</evidence>
<dbReference type="EMBL" id="JAKROA010000009">
    <property type="protein sequence ID" value="KAL5105179.1"/>
    <property type="molecule type" value="Genomic_DNA"/>
</dbReference>
<keyword evidence="2" id="KW-1185">Reference proteome</keyword>
<proteinExistence type="predicted"/>